<dbReference type="GO" id="GO:0016616">
    <property type="term" value="F:oxidoreductase activity, acting on the CH-OH group of donors, NAD or NADP as acceptor"/>
    <property type="evidence" value="ECO:0007669"/>
    <property type="project" value="InterPro"/>
</dbReference>
<dbReference type="InterPro" id="IPR050177">
    <property type="entry name" value="Lipid_A_modif_metabolic_enz"/>
</dbReference>
<dbReference type="Gene3D" id="3.40.50.720">
    <property type="entry name" value="NAD(P)-binding Rossmann-like Domain"/>
    <property type="match status" value="1"/>
</dbReference>
<dbReference type="EMBL" id="JACAZE010000013">
    <property type="protein sequence ID" value="KAF7300571.1"/>
    <property type="molecule type" value="Genomic_DNA"/>
</dbReference>
<dbReference type="InterPro" id="IPR002225">
    <property type="entry name" value="3Beta_OHSteriod_DH/Estase"/>
</dbReference>
<comment type="caution">
    <text evidence="5">The sequence shown here is derived from an EMBL/GenBank/DDBJ whole genome shotgun (WGS) entry which is preliminary data.</text>
</comment>
<evidence type="ECO:0000259" key="4">
    <source>
        <dbReference type="Pfam" id="PF12937"/>
    </source>
</evidence>
<proteinExistence type="inferred from homology"/>
<dbReference type="PANTHER" id="PTHR43245:SF51">
    <property type="entry name" value="SHORT CHAIN DEHYDROGENASE_REDUCTASE FAMILY 42E, MEMBER 2"/>
    <property type="match status" value="1"/>
</dbReference>
<reference evidence="5" key="1">
    <citation type="submission" date="2020-05" db="EMBL/GenBank/DDBJ databases">
        <title>Mycena genomes resolve the evolution of fungal bioluminescence.</title>
        <authorList>
            <person name="Tsai I.J."/>
        </authorList>
    </citation>
    <scope>NUCLEOTIDE SEQUENCE</scope>
    <source>
        <strain evidence="5">110903Hualien_Pintung</strain>
    </source>
</reference>
<gene>
    <name evidence="5" type="ORF">HMN09_00942100</name>
</gene>
<evidence type="ECO:0000256" key="2">
    <source>
        <dbReference type="ARBA" id="ARBA00023002"/>
    </source>
</evidence>
<keyword evidence="6" id="KW-1185">Reference proteome</keyword>
<comment type="similarity">
    <text evidence="1">Belongs to the 3-beta-HSD family.</text>
</comment>
<organism evidence="5 6">
    <name type="scientific">Mycena chlorophos</name>
    <name type="common">Agaric fungus</name>
    <name type="synonym">Agaricus chlorophos</name>
    <dbReference type="NCBI Taxonomy" id="658473"/>
    <lineage>
        <taxon>Eukaryota</taxon>
        <taxon>Fungi</taxon>
        <taxon>Dikarya</taxon>
        <taxon>Basidiomycota</taxon>
        <taxon>Agaricomycotina</taxon>
        <taxon>Agaricomycetes</taxon>
        <taxon>Agaricomycetidae</taxon>
        <taxon>Agaricales</taxon>
        <taxon>Marasmiineae</taxon>
        <taxon>Mycenaceae</taxon>
        <taxon>Mycena</taxon>
    </lineage>
</organism>
<evidence type="ECO:0000256" key="1">
    <source>
        <dbReference type="ARBA" id="ARBA00009219"/>
    </source>
</evidence>
<dbReference type="SUPFAM" id="SSF51735">
    <property type="entry name" value="NAD(P)-binding Rossmann-fold domains"/>
    <property type="match status" value="1"/>
</dbReference>
<evidence type="ECO:0000259" key="3">
    <source>
        <dbReference type="Pfam" id="PF01073"/>
    </source>
</evidence>
<dbReference type="PANTHER" id="PTHR43245">
    <property type="entry name" value="BIFUNCTIONAL POLYMYXIN RESISTANCE PROTEIN ARNA"/>
    <property type="match status" value="1"/>
</dbReference>
<keyword evidence="2" id="KW-0560">Oxidoreductase</keyword>
<keyword evidence="5" id="KW-0413">Isomerase</keyword>
<protein>
    <submittedName>
        <fullName evidence="5">3-beta hydroxysteroid dehydrogenase isomerase family</fullName>
    </submittedName>
</protein>
<feature type="domain" description="F-box" evidence="4">
    <location>
        <begin position="94"/>
        <end position="154"/>
    </location>
</feature>
<dbReference type="OrthoDB" id="10058185at2759"/>
<dbReference type="Pfam" id="PF01073">
    <property type="entry name" value="3Beta_HSD"/>
    <property type="match status" value="1"/>
</dbReference>
<dbReference type="Pfam" id="PF12937">
    <property type="entry name" value="F-box-like"/>
    <property type="match status" value="1"/>
</dbReference>
<feature type="domain" description="3-beta hydroxysteroid dehydrogenase/isomerase" evidence="3">
    <location>
        <begin position="717"/>
        <end position="988"/>
    </location>
</feature>
<dbReference type="AlphaFoldDB" id="A0A8H6W2I5"/>
<evidence type="ECO:0000313" key="5">
    <source>
        <dbReference type="EMBL" id="KAF7300571.1"/>
    </source>
</evidence>
<accession>A0A8H6W2I5</accession>
<dbReference type="Proteomes" id="UP000613580">
    <property type="component" value="Unassembled WGS sequence"/>
</dbReference>
<dbReference type="GO" id="GO:0006694">
    <property type="term" value="P:steroid biosynthetic process"/>
    <property type="evidence" value="ECO:0007669"/>
    <property type="project" value="InterPro"/>
</dbReference>
<dbReference type="Gene3D" id="1.20.1280.50">
    <property type="match status" value="1"/>
</dbReference>
<dbReference type="InterPro" id="IPR036291">
    <property type="entry name" value="NAD(P)-bd_dom_sf"/>
</dbReference>
<sequence length="1138" mass="127827">MDSTFSSTLLPSDSQWTAAMAILRGTALPSNATTTHFRSVIVAAPAELENYDAAISHKKQQMAQLAKDCDILLKERMRLEKYVSACRNAFAPVRRLPPEILLRIFEIVAQLRTTRNQYTDWDDNLKKRHLSAAAGVCSHWRKLILGTSSLWCSIDADLRHCSDSRRMAKRLLRRALKLSQKSPWLDFTLKLEEIDDTSAIDTLTEEAERWRSVTLSVSGGVSPLAGLWDGEARFDKLQSICLFNDRSLEQLTVLEFAPMLVRVAFSSVPPKLPWMQLSEVSFQTLENEPISSGTTLLERIKFLELCAPHCAVSMPWLRLEDLRDWTKQLPPRPSLRSNVARLRLGLSLKKGQTRRILGNLLARLEFANLSELHIHPGKPEEHKDVEPLWWSRNAFLRFADHTQLHKLSSLLLHNVRIEHEELIDVLTSTPALEKLFVQDIAAYSEWDVRSQRVVYLGRHTLITNSLLDALSPINSESNDVVAPRLVEFGFASEMEPEIVSDDSIRSMLSSRVDHLRQTPGVLRPVFTFRITVLLRRTTESYRYPKSDEAAFNAKHERLRGLLQPLDSDDREMVVFSVVPQVDLETEYLQGANPDAPKKIKRIIISAETMAQRFVRDEEEELDLVSRHMGWLQAFTGLVAFVVLAALYVWRNDRCLVQLPPEAEFVSPHRTTAEDVRNTSARLLASPISIADQIPPRTGRRNDLVDDFLPFSSWVLLERGEDPRRIRVLDIRLPSRPDLKTGKVVDVQFMQVDISDRAAVDAAFHAPWPDSDASPQPETTVFHTAANIRFFEKSEALMPASARVNIQGTQNIIDAARAIGASAMVYTSSGSVSVRRTRFLLWPWENEPRFFIQPIDEDEGIIPKQHDQFFSNYAASKIQAERRVREADGSKSGKGVLRTGSLRPGNGIYGPGGDMLCGAYLVRKVNPTWCNSIIQNFVYVENGALAHLLYEERLIELANGSTNPDIGGKAFVVADPGRPPTYGDVYLTLTTLMDGETVFPMMSPTLMILISHLIEWYYLLSKSSFLAKYLPPVSGDIVNLQPSLFNLVSVNLVFDDSRARLPPEKGGLGYKGGWTTMEGLHKTVEEHKKGGLASHQRSDVAGISLGFGLGKAQRGVAKVNEKVKEKVGVDPAMVLGSTK</sequence>
<name>A0A8H6W2I5_MYCCL</name>
<evidence type="ECO:0000313" key="6">
    <source>
        <dbReference type="Proteomes" id="UP000613580"/>
    </source>
</evidence>
<dbReference type="InterPro" id="IPR001810">
    <property type="entry name" value="F-box_dom"/>
</dbReference>
<dbReference type="GO" id="GO:0016853">
    <property type="term" value="F:isomerase activity"/>
    <property type="evidence" value="ECO:0007669"/>
    <property type="project" value="UniProtKB-KW"/>
</dbReference>